<dbReference type="EMBL" id="VICD02000075">
    <property type="protein sequence ID" value="KAB8195023.1"/>
    <property type="molecule type" value="Genomic_DNA"/>
</dbReference>
<dbReference type="RefSeq" id="WP_111266281.1">
    <property type="nucleotide sequence ID" value="NZ_CP029843.1"/>
</dbReference>
<reference evidence="2 4" key="2">
    <citation type="submission" date="2019-10" db="EMBL/GenBank/DDBJ databases">
        <title>Lysobacter alkalisoli sp. nov., isolated from saline-alkaline soil.</title>
        <authorList>
            <person name="Sun J.-Q."/>
        </authorList>
    </citation>
    <scope>NUCLEOTIDE SEQUENCE [LARGE SCALE GENOMIC DNA]</scope>
    <source>
        <strain evidence="2 4">KCTC 42381</strain>
    </source>
</reference>
<evidence type="ECO:0000313" key="4">
    <source>
        <dbReference type="Proteomes" id="UP000320431"/>
    </source>
</evidence>
<evidence type="ECO:0000313" key="3">
    <source>
        <dbReference type="Proteomes" id="UP000249447"/>
    </source>
</evidence>
<protein>
    <submittedName>
        <fullName evidence="2">DUF2939 domain-containing protein</fullName>
    </submittedName>
</protein>
<dbReference type="Pfam" id="PF11159">
    <property type="entry name" value="DUF2939"/>
    <property type="match status" value="1"/>
</dbReference>
<dbReference type="EMBL" id="CP029843">
    <property type="protein sequence ID" value="AWV07190.1"/>
    <property type="molecule type" value="Genomic_DNA"/>
</dbReference>
<dbReference type="AlphaFoldDB" id="A0A2U9TG89"/>
<dbReference type="KEGG" id="lmb:C9I47_1489"/>
<accession>A0A2U9TG89</accession>
<reference evidence="1 3" key="1">
    <citation type="submission" date="2018-05" db="EMBL/GenBank/DDBJ databases">
        <title>The complete genome of Lysobacter maris HZ9B, a marine bacterium antagonistic against terrestrial plant pathogens.</title>
        <authorList>
            <person name="Zhang X.-Q."/>
        </authorList>
    </citation>
    <scope>NUCLEOTIDE SEQUENCE [LARGE SCALE GENOMIC DNA]</scope>
    <source>
        <strain evidence="1 3">HZ9B</strain>
    </source>
</reference>
<organism evidence="1 3">
    <name type="scientific">Marilutibacter maris</name>
    <dbReference type="NCBI Taxonomy" id="1605891"/>
    <lineage>
        <taxon>Bacteria</taxon>
        <taxon>Pseudomonadati</taxon>
        <taxon>Pseudomonadota</taxon>
        <taxon>Gammaproteobacteria</taxon>
        <taxon>Lysobacterales</taxon>
        <taxon>Lysobacteraceae</taxon>
        <taxon>Marilutibacter</taxon>
    </lineage>
</organism>
<dbReference type="OrthoDB" id="5739641at2"/>
<evidence type="ECO:0000313" key="2">
    <source>
        <dbReference type="EMBL" id="KAB8195023.1"/>
    </source>
</evidence>
<dbReference type="InterPro" id="IPR021330">
    <property type="entry name" value="DUF2939"/>
</dbReference>
<name>A0A2U9TG89_9GAMM</name>
<dbReference type="Proteomes" id="UP000249447">
    <property type="component" value="Chromosome"/>
</dbReference>
<gene>
    <name evidence="1" type="ORF">C9I47_1489</name>
    <name evidence="2" type="ORF">FKV24_005575</name>
</gene>
<sequence>MKKFLLSLILLAAVLAGLYLASPLYAVNGIRTALREDDAAALARHVDFPALQDNLRAQSEDFIARQAGPVIGDSLLGSVAMAVAGHLSGSLIDYVATPDGVGVLMRGRVAWRQGTASGLELDKPVSTEPAPDPFEHAHYRLQSHDRFSVGLDNPGQMPVEVVLRRQGLSWKVAEINLGEQDQG</sequence>
<evidence type="ECO:0000313" key="1">
    <source>
        <dbReference type="EMBL" id="AWV07190.1"/>
    </source>
</evidence>
<proteinExistence type="predicted"/>
<dbReference type="Proteomes" id="UP000320431">
    <property type="component" value="Unassembled WGS sequence"/>
</dbReference>
<keyword evidence="3" id="KW-1185">Reference proteome</keyword>